<evidence type="ECO:0000259" key="3">
    <source>
        <dbReference type="Pfam" id="PF13872"/>
    </source>
</evidence>
<dbReference type="Proteomes" id="UP000218272">
    <property type="component" value="Plasmid pSCLO_2"/>
</dbReference>
<dbReference type="EMBL" id="AP017656">
    <property type="protein sequence ID" value="BAV66665.1"/>
    <property type="molecule type" value="Genomic_DNA"/>
</dbReference>
<dbReference type="InterPro" id="IPR026937">
    <property type="entry name" value="SBNO_Helicase_C_dom"/>
</dbReference>
<protein>
    <submittedName>
        <fullName evidence="4">Methylase</fullName>
    </submittedName>
</protein>
<dbReference type="GO" id="GO:0006355">
    <property type="term" value="P:regulation of DNA-templated transcription"/>
    <property type="evidence" value="ECO:0007669"/>
    <property type="project" value="InterPro"/>
</dbReference>
<dbReference type="Gene3D" id="3.40.50.150">
    <property type="entry name" value="Vaccinia Virus protein VP39"/>
    <property type="match status" value="1"/>
</dbReference>
<keyword evidence="4" id="KW-0808">Transferase</keyword>
<keyword evidence="4" id="KW-0614">Plasmid</keyword>
<dbReference type="InterPro" id="IPR039187">
    <property type="entry name" value="SNO_AAA"/>
</dbReference>
<comment type="similarity">
    <text evidence="1">Belongs to the SBNO family.</text>
</comment>
<gene>
    <name evidence="4" type="ORF">SCLO_2003320</name>
</gene>
<reference evidence="4 5" key="1">
    <citation type="submission" date="2016-10" db="EMBL/GenBank/DDBJ databases">
        <title>Complete Genome Sequence of the Nonylphenol-Degrading Bacterium Sphingobium cloacae JCM 10874T.</title>
        <authorList>
            <person name="Ootsuka M."/>
            <person name="Nishizawa T."/>
            <person name="Ohta H."/>
        </authorList>
    </citation>
    <scope>NUCLEOTIDE SEQUENCE [LARGE SCALE GENOMIC DNA]</scope>
    <source>
        <strain evidence="4 5">JCM 10874</strain>
        <plasmid evidence="5">psclo_2 dna</plasmid>
    </source>
</reference>
<feature type="domain" description="Strawberry notch helicase C" evidence="2">
    <location>
        <begin position="878"/>
        <end position="1132"/>
    </location>
</feature>
<name>A0A1E1F827_9SPHN</name>
<dbReference type="Gene3D" id="3.40.50.300">
    <property type="entry name" value="P-loop containing nucleotide triphosphate hydrolases"/>
    <property type="match status" value="1"/>
</dbReference>
<accession>A0A1E1F827</accession>
<dbReference type="GO" id="GO:0008168">
    <property type="term" value="F:methyltransferase activity"/>
    <property type="evidence" value="ECO:0007669"/>
    <property type="project" value="UniProtKB-KW"/>
</dbReference>
<proteinExistence type="inferred from homology"/>
<geneLocation type="plasmid" evidence="5">
    <name>psclo_2 dna</name>
</geneLocation>
<evidence type="ECO:0000313" key="5">
    <source>
        <dbReference type="Proteomes" id="UP000218272"/>
    </source>
</evidence>
<evidence type="ECO:0000313" key="4">
    <source>
        <dbReference type="EMBL" id="BAV66665.1"/>
    </source>
</evidence>
<dbReference type="InterPro" id="IPR029063">
    <property type="entry name" value="SAM-dependent_MTases_sf"/>
</dbReference>
<dbReference type="Pfam" id="PF13872">
    <property type="entry name" value="AAA_34"/>
    <property type="match status" value="1"/>
</dbReference>
<dbReference type="KEGG" id="sclo:SCLO_2003320"/>
<keyword evidence="5" id="KW-1185">Reference proteome</keyword>
<dbReference type="RefSeq" id="WP_066521743.1">
    <property type="nucleotide sequence ID" value="NZ_AP017656.1"/>
</dbReference>
<dbReference type="PANTHER" id="PTHR12706">
    <property type="entry name" value="STRAWBERRY NOTCH-RELATED"/>
    <property type="match status" value="1"/>
</dbReference>
<evidence type="ECO:0000256" key="1">
    <source>
        <dbReference type="ARBA" id="ARBA00006992"/>
    </source>
</evidence>
<feature type="domain" description="Strawberry notch AAA" evidence="3">
    <location>
        <begin position="386"/>
        <end position="704"/>
    </location>
</feature>
<dbReference type="PRINTS" id="PR00507">
    <property type="entry name" value="N12N6MTFRASE"/>
</dbReference>
<dbReference type="GO" id="GO:0032259">
    <property type="term" value="P:methylation"/>
    <property type="evidence" value="ECO:0007669"/>
    <property type="project" value="UniProtKB-KW"/>
</dbReference>
<dbReference type="SUPFAM" id="SSF52540">
    <property type="entry name" value="P-loop containing nucleoside triphosphate hydrolases"/>
    <property type="match status" value="1"/>
</dbReference>
<dbReference type="InterPro" id="IPR026741">
    <property type="entry name" value="SNO"/>
</dbReference>
<keyword evidence="4" id="KW-0489">Methyltransferase</keyword>
<dbReference type="PANTHER" id="PTHR12706:SF30">
    <property type="entry name" value="PROTEIN STRAWBERRY NOTCH-RELATED"/>
    <property type="match status" value="1"/>
</dbReference>
<dbReference type="Pfam" id="PF13871">
    <property type="entry name" value="Helicase_C_4"/>
    <property type="match status" value="1"/>
</dbReference>
<dbReference type="SUPFAM" id="SSF53335">
    <property type="entry name" value="S-adenosyl-L-methionine-dependent methyltransferases"/>
    <property type="match status" value="1"/>
</dbReference>
<dbReference type="InterPro" id="IPR027417">
    <property type="entry name" value="P-loop_NTPase"/>
</dbReference>
<sequence>MSDLFEAAAQAEREAVRLLLPRLRSDEAIQRRHLNDAMTKAFGGSDADGRWTQRASFELLEHALAIHLQSSAQKIAAFGDVRALIDLSDRLPTQTVRSEDQIEWQQFSTPVDIAAVMTLLANVQPDDIVLEPSAGNGLLVAQLRHVESLHLNELDPLRRGRLKAAFPSASITGHDGATINSTLASVDRPTLILMNPPFSRSVGRGADDYAAVRHLQAALRRLQPGGRLVAIMPDWFGPSARMREQYETILRDVSVLAAVRLEKCYLKHGTSIAVRLFVIDKVPGRSPPALIQRSSVAELLDILIIPERSSAKPDRGASAPKRSGGVSLFRAVKSSRPAPRAYHAPARNHVLPVEYAKLETPAPLLEQSGVYLPYRPSRISFASAGEHPTPLVESVAMGSIPAPVPEYVPALPERTVAERLLSASQLETVVYAGHAWTQWIPGTFRPDKEGVGLVLAEDGHSYRKGFFLGDGTGAGKGRQIAACILDNWLQGRRRNIWVSKNAPLLEDARRDWTALGGLNGDIQPISNWKIDEPISLDQGVLFVSYPTLRSMRGDYGRLKQLVDWAGADFDGVIAFDEAHEMGGVAGGEGALGTKDGSQQGICGVLLQNQLPAARVLYASATGASVVNNLAYAVRLGLWGPGTAFPDREQFISSISKGGIAAMELVARDLKATGLYMARALSFAGVEYDILRHELTAAQIEIYDTYADAWSIIHQNLEKALELTGIVDALENATLNSGAKASARSRFESTKQRFFGQVLLSMKLPTVIAAVHEHLAAGQSVVMQLVTTAESILDRRLGALSPDDRADLEIDLSPREYMIDYLERAFPTRQMRIFTDETGAQRSVPMEDEAGNPVYNPEAEAARAQLIENLCALPPIMSALEGILEHFGHDNVAEVTGRTKRLVSTGDGRQKLESRSTRTSQAEAAAFMQGRKRILVFSDAGGTGRSYHASRDVPNQQQRVHLLLEPGWRADRAIQGLGRTHRTHQASTPLFRPVTTDCKGELRFTSTIARRLDSLGALTRGQRQTGGQNLFDPADNLESEYACAALVSWFHLLVGGKLTSVSHAEFEKRTGLELCDKDGVMKDDLPPIQRWLNRILALPIALQNKIFDEFLALVETRVSAAREAGRLDVGVETILVDTATLIDDTVLRTDPVSGATSHLLTIEIARRRTPVSLERVLRIADNDGTADYLMNAKSGMVALQTRARALMEEKEGTPIPRFELIRPTRREYMREQELFESAWSPIDRQLFSEKWLEEAQEAANKVDTETIRLATGLLLPIWSALPNDHLVVNRIADKEGNSWLGRLVFDDHVVQLFTKLGLDRTDNLPPTDLVKSALTGRSVDLARPFPMCIKRSLVNGSPRIELVGAPPAQLAWLKSIGCFTEVIQYRTRVFVPVPTAAEIVGRIVSGSP</sequence>
<organism evidence="4 5">
    <name type="scientific">Sphingobium cloacae</name>
    <dbReference type="NCBI Taxonomy" id="120107"/>
    <lineage>
        <taxon>Bacteria</taxon>
        <taxon>Pseudomonadati</taxon>
        <taxon>Pseudomonadota</taxon>
        <taxon>Alphaproteobacteria</taxon>
        <taxon>Sphingomonadales</taxon>
        <taxon>Sphingomonadaceae</taxon>
        <taxon>Sphingobium</taxon>
    </lineage>
</organism>
<evidence type="ECO:0000259" key="2">
    <source>
        <dbReference type="Pfam" id="PF13871"/>
    </source>
</evidence>
<dbReference type="OrthoDB" id="270332at2"/>